<name>A0ACC2G2G1_DALPE</name>
<organism evidence="1 2">
    <name type="scientific">Dallia pectoralis</name>
    <name type="common">Alaska blackfish</name>
    <dbReference type="NCBI Taxonomy" id="75939"/>
    <lineage>
        <taxon>Eukaryota</taxon>
        <taxon>Metazoa</taxon>
        <taxon>Chordata</taxon>
        <taxon>Craniata</taxon>
        <taxon>Vertebrata</taxon>
        <taxon>Euteleostomi</taxon>
        <taxon>Actinopterygii</taxon>
        <taxon>Neopterygii</taxon>
        <taxon>Teleostei</taxon>
        <taxon>Protacanthopterygii</taxon>
        <taxon>Esociformes</taxon>
        <taxon>Umbridae</taxon>
        <taxon>Dallia</taxon>
    </lineage>
</organism>
<evidence type="ECO:0000313" key="1">
    <source>
        <dbReference type="EMBL" id="KAJ7997726.1"/>
    </source>
</evidence>
<sequence>MGRTGKKSTYTHAQIMLLQSMKMSNYQLPLVVTDSGTPPLSNSTEITVRVCSCKGRMQCNAAGSICANLMMLLLAVVLRSLLGASESGELGHGGPLPLRGSTVIHTERCRLSGHISQTPGPWCTGPDNGSRDNGEFVI</sequence>
<keyword evidence="2" id="KW-1185">Reference proteome</keyword>
<comment type="caution">
    <text evidence="1">The sequence shown here is derived from an EMBL/GenBank/DDBJ whole genome shotgun (WGS) entry which is preliminary data.</text>
</comment>
<reference evidence="1" key="1">
    <citation type="submission" date="2021-05" db="EMBL/GenBank/DDBJ databases">
        <authorList>
            <person name="Pan Q."/>
            <person name="Jouanno E."/>
            <person name="Zahm M."/>
            <person name="Klopp C."/>
            <person name="Cabau C."/>
            <person name="Louis A."/>
            <person name="Berthelot C."/>
            <person name="Parey E."/>
            <person name="Roest Crollius H."/>
            <person name="Montfort J."/>
            <person name="Robinson-Rechavi M."/>
            <person name="Bouchez O."/>
            <person name="Lampietro C."/>
            <person name="Lopez Roques C."/>
            <person name="Donnadieu C."/>
            <person name="Postlethwait J."/>
            <person name="Bobe J."/>
            <person name="Dillon D."/>
            <person name="Chandos A."/>
            <person name="von Hippel F."/>
            <person name="Guiguen Y."/>
        </authorList>
    </citation>
    <scope>NUCLEOTIDE SEQUENCE</scope>
    <source>
        <strain evidence="1">YG-Jan2019</strain>
    </source>
</reference>
<dbReference type="Proteomes" id="UP001157502">
    <property type="component" value="Chromosome 18"/>
</dbReference>
<proteinExistence type="predicted"/>
<accession>A0ACC2G2G1</accession>
<dbReference type="EMBL" id="CM055745">
    <property type="protein sequence ID" value="KAJ7997726.1"/>
    <property type="molecule type" value="Genomic_DNA"/>
</dbReference>
<protein>
    <submittedName>
        <fullName evidence="1">Uncharacterized protein</fullName>
    </submittedName>
</protein>
<evidence type="ECO:0000313" key="2">
    <source>
        <dbReference type="Proteomes" id="UP001157502"/>
    </source>
</evidence>
<gene>
    <name evidence="1" type="ORF">DPEC_G00215110</name>
</gene>